<dbReference type="InterPro" id="IPR019758">
    <property type="entry name" value="Pept_S26A_signal_pept_1_CS"/>
</dbReference>
<dbReference type="PROSITE" id="PS00761">
    <property type="entry name" value="SPASE_I_3"/>
    <property type="match status" value="1"/>
</dbReference>
<keyword evidence="6" id="KW-0472">Membrane</keyword>
<evidence type="ECO:0000256" key="6">
    <source>
        <dbReference type="RuleBase" id="RU362042"/>
    </source>
</evidence>
<dbReference type="EC" id="3.4.21.89" evidence="3 6"/>
<keyword evidence="6" id="KW-1133">Transmembrane helix</keyword>
<dbReference type="Proteomes" id="UP000177383">
    <property type="component" value="Unassembled WGS sequence"/>
</dbReference>
<dbReference type="AlphaFoldDB" id="A0A1F5ZQ77"/>
<dbReference type="Pfam" id="PF10502">
    <property type="entry name" value="Peptidase_S26"/>
    <property type="match status" value="1"/>
</dbReference>
<feature type="domain" description="Peptidase S26" evidence="7">
    <location>
        <begin position="38"/>
        <end position="196"/>
    </location>
</feature>
<dbReference type="PROSITE" id="PS00760">
    <property type="entry name" value="SPASE_I_2"/>
    <property type="match status" value="1"/>
</dbReference>
<dbReference type="InterPro" id="IPR019757">
    <property type="entry name" value="Pept_S26A_signal_pept_1_Lys-AS"/>
</dbReference>
<dbReference type="NCBIfam" id="TIGR02227">
    <property type="entry name" value="sigpep_I_bact"/>
    <property type="match status" value="1"/>
</dbReference>
<evidence type="ECO:0000256" key="4">
    <source>
        <dbReference type="ARBA" id="ARBA00022801"/>
    </source>
</evidence>
<keyword evidence="6" id="KW-0645">Protease</keyword>
<feature type="active site" evidence="5">
    <location>
        <position position="107"/>
    </location>
</feature>
<dbReference type="InterPro" id="IPR036286">
    <property type="entry name" value="LexA/Signal_pep-like_sf"/>
</dbReference>
<comment type="similarity">
    <text evidence="2 6">Belongs to the peptidase S26 family.</text>
</comment>
<sequence>MARTLVVKVDQHGLPIPGEDPPITKSAWFLFISLAIFAVIPFILAFFVLFYLFVGQSNQVRGGSMLPNYNDGEYFLTDKISYRLVSPKRGDVIVFRVPHNLNIDSFKRIIGLPGEEVMIRDGKVYINSEVLEEDYLPANSFTSIYYGGFMQEGVPVTVAHDSYFVLGDNRAMSSDSREYGLVSNRYIIGKLWFRYY</sequence>
<dbReference type="GO" id="GO:0016020">
    <property type="term" value="C:membrane"/>
    <property type="evidence" value="ECO:0007669"/>
    <property type="project" value="UniProtKB-SubCell"/>
</dbReference>
<evidence type="ECO:0000256" key="2">
    <source>
        <dbReference type="ARBA" id="ARBA00009370"/>
    </source>
</evidence>
<keyword evidence="4 6" id="KW-0378">Hydrolase</keyword>
<organism evidence="8 9">
    <name type="scientific">Candidatus Gottesmanbacteria bacterium RIFCSPHIGHO2_01_FULL_39_10</name>
    <dbReference type="NCBI Taxonomy" id="1798375"/>
    <lineage>
        <taxon>Bacteria</taxon>
        <taxon>Candidatus Gottesmaniibacteriota</taxon>
    </lineage>
</organism>
<evidence type="ECO:0000313" key="8">
    <source>
        <dbReference type="EMBL" id="OGG14533.1"/>
    </source>
</evidence>
<name>A0A1F5ZQ77_9BACT</name>
<gene>
    <name evidence="8" type="ORF">A2773_05645</name>
</gene>
<feature type="transmembrane region" description="Helical" evidence="6">
    <location>
        <begin position="27"/>
        <end position="54"/>
    </location>
</feature>
<dbReference type="PRINTS" id="PR00727">
    <property type="entry name" value="LEADERPTASE"/>
</dbReference>
<dbReference type="Gene3D" id="2.10.109.10">
    <property type="entry name" value="Umud Fragment, subunit A"/>
    <property type="match status" value="1"/>
</dbReference>
<dbReference type="InterPro" id="IPR000223">
    <property type="entry name" value="Pept_S26A_signal_pept_1"/>
</dbReference>
<evidence type="ECO:0000256" key="5">
    <source>
        <dbReference type="PIRSR" id="PIRSR600223-1"/>
    </source>
</evidence>
<evidence type="ECO:0000259" key="7">
    <source>
        <dbReference type="Pfam" id="PF10502"/>
    </source>
</evidence>
<dbReference type="GO" id="GO:0006465">
    <property type="term" value="P:signal peptide processing"/>
    <property type="evidence" value="ECO:0007669"/>
    <property type="project" value="InterPro"/>
</dbReference>
<evidence type="ECO:0000313" key="9">
    <source>
        <dbReference type="Proteomes" id="UP000177383"/>
    </source>
</evidence>
<dbReference type="SUPFAM" id="SSF51306">
    <property type="entry name" value="LexA/Signal peptidase"/>
    <property type="match status" value="1"/>
</dbReference>
<keyword evidence="6" id="KW-0812">Transmembrane</keyword>
<proteinExistence type="inferred from homology"/>
<dbReference type="GO" id="GO:0004252">
    <property type="term" value="F:serine-type endopeptidase activity"/>
    <property type="evidence" value="ECO:0007669"/>
    <property type="project" value="InterPro"/>
</dbReference>
<comment type="caution">
    <text evidence="8">The sequence shown here is derived from an EMBL/GenBank/DDBJ whole genome shotgun (WGS) entry which is preliminary data.</text>
</comment>
<evidence type="ECO:0000256" key="3">
    <source>
        <dbReference type="ARBA" id="ARBA00013208"/>
    </source>
</evidence>
<dbReference type="GO" id="GO:0009003">
    <property type="term" value="F:signal peptidase activity"/>
    <property type="evidence" value="ECO:0007669"/>
    <property type="project" value="UniProtKB-EC"/>
</dbReference>
<dbReference type="PANTHER" id="PTHR43390:SF1">
    <property type="entry name" value="CHLOROPLAST PROCESSING PEPTIDASE"/>
    <property type="match status" value="1"/>
</dbReference>
<accession>A0A1F5ZQ77</accession>
<dbReference type="STRING" id="1798375.A2773_05645"/>
<dbReference type="InterPro" id="IPR019533">
    <property type="entry name" value="Peptidase_S26"/>
</dbReference>
<comment type="subcellular location">
    <subcellularLocation>
        <location evidence="6">Membrane</location>
        <topology evidence="6">Single-pass type II membrane protein</topology>
    </subcellularLocation>
</comment>
<dbReference type="CDD" id="cd06530">
    <property type="entry name" value="S26_SPase_I"/>
    <property type="match status" value="1"/>
</dbReference>
<dbReference type="PANTHER" id="PTHR43390">
    <property type="entry name" value="SIGNAL PEPTIDASE I"/>
    <property type="match status" value="1"/>
</dbReference>
<evidence type="ECO:0000256" key="1">
    <source>
        <dbReference type="ARBA" id="ARBA00000677"/>
    </source>
</evidence>
<comment type="catalytic activity">
    <reaction evidence="1 6">
        <text>Cleavage of hydrophobic, N-terminal signal or leader sequences from secreted and periplasmic proteins.</text>
        <dbReference type="EC" id="3.4.21.89"/>
    </reaction>
</comment>
<protein>
    <recommendedName>
        <fullName evidence="3 6">Signal peptidase I</fullName>
        <ecNumber evidence="3 6">3.4.21.89</ecNumber>
    </recommendedName>
</protein>
<dbReference type="EMBL" id="MFJE01000015">
    <property type="protein sequence ID" value="OGG14533.1"/>
    <property type="molecule type" value="Genomic_DNA"/>
</dbReference>
<reference evidence="8 9" key="1">
    <citation type="journal article" date="2016" name="Nat. Commun.">
        <title>Thousands of microbial genomes shed light on interconnected biogeochemical processes in an aquifer system.</title>
        <authorList>
            <person name="Anantharaman K."/>
            <person name="Brown C.T."/>
            <person name="Hug L.A."/>
            <person name="Sharon I."/>
            <person name="Castelle C.J."/>
            <person name="Probst A.J."/>
            <person name="Thomas B.C."/>
            <person name="Singh A."/>
            <person name="Wilkins M.J."/>
            <person name="Karaoz U."/>
            <person name="Brodie E.L."/>
            <person name="Williams K.H."/>
            <person name="Hubbard S.S."/>
            <person name="Banfield J.F."/>
        </authorList>
    </citation>
    <scope>NUCLEOTIDE SEQUENCE [LARGE SCALE GENOMIC DNA]</scope>
</reference>
<feature type="active site" evidence="5">
    <location>
        <position position="64"/>
    </location>
</feature>